<accession>X5E3X7</accession>
<reference evidence="2 4" key="2">
    <citation type="submission" date="2016-10" db="EMBL/GenBank/DDBJ databases">
        <authorList>
            <person name="de Groot N.N."/>
        </authorList>
    </citation>
    <scope>NUCLEOTIDE SEQUENCE [LARGE SCALE GENOMIC DNA]</scope>
    <source>
        <strain evidence="2 4">DSM 25947</strain>
    </source>
</reference>
<protein>
    <submittedName>
        <fullName evidence="2">Uncharacterized protein</fullName>
    </submittedName>
</protein>
<name>X5E3X7_9BACT</name>
<dbReference type="Proteomes" id="UP000181981">
    <property type="component" value="Unassembled WGS sequence"/>
</dbReference>
<dbReference type="KEGG" id="dori:FH5T_16525"/>
<keyword evidence="3" id="KW-1185">Reference proteome</keyword>
<dbReference type="RefSeq" id="WP_038560836.1">
    <property type="nucleotide sequence ID" value="NZ_FOHT01000035.1"/>
</dbReference>
<dbReference type="HOGENOM" id="CLU_2860534_0_0_10"/>
<dbReference type="EMBL" id="FOHT01000035">
    <property type="protein sequence ID" value="SEU00995.1"/>
    <property type="molecule type" value="Genomic_DNA"/>
</dbReference>
<dbReference type="OrthoDB" id="1157536at2"/>
<sequence length="64" mass="7141">MKNTCSARKEARTLLFKLGCTGAIFAVVNKNFGQRDSEEEKATGPLCGEVLQESHLIHRFFNPT</sequence>
<gene>
    <name evidence="1" type="ORF">FH5T_16525</name>
    <name evidence="2" type="ORF">SAMN05444285_1351</name>
</gene>
<dbReference type="AlphaFoldDB" id="X5E3X7"/>
<proteinExistence type="predicted"/>
<evidence type="ECO:0000313" key="4">
    <source>
        <dbReference type="Proteomes" id="UP000181981"/>
    </source>
</evidence>
<dbReference type="EMBL" id="CP007451">
    <property type="protein sequence ID" value="AHW62170.1"/>
    <property type="molecule type" value="Genomic_DNA"/>
</dbReference>
<evidence type="ECO:0000313" key="3">
    <source>
        <dbReference type="Proteomes" id="UP000023772"/>
    </source>
</evidence>
<dbReference type="Proteomes" id="UP000023772">
    <property type="component" value="Chromosome"/>
</dbReference>
<evidence type="ECO:0000313" key="2">
    <source>
        <dbReference type="EMBL" id="SEU00995.1"/>
    </source>
</evidence>
<evidence type="ECO:0000313" key="1">
    <source>
        <dbReference type="EMBL" id="AHW62170.1"/>
    </source>
</evidence>
<organism evidence="2 4">
    <name type="scientific">Draconibacterium orientale</name>
    <dbReference type="NCBI Taxonomy" id="1168034"/>
    <lineage>
        <taxon>Bacteria</taxon>
        <taxon>Pseudomonadati</taxon>
        <taxon>Bacteroidota</taxon>
        <taxon>Bacteroidia</taxon>
        <taxon>Marinilabiliales</taxon>
        <taxon>Prolixibacteraceae</taxon>
        <taxon>Draconibacterium</taxon>
    </lineage>
</organism>
<reference evidence="1 3" key="1">
    <citation type="submission" date="2014-03" db="EMBL/GenBank/DDBJ databases">
        <title>Complete genome sequence of a deeply braunched marine Bacteroidia bacterium Draconibacterium orientale type strain FH5T.</title>
        <authorList>
            <person name="Li X."/>
            <person name="Wang X."/>
            <person name="Xie Z."/>
            <person name="Du Z."/>
            <person name="Chen G."/>
        </authorList>
    </citation>
    <scope>NUCLEOTIDE SEQUENCE [LARGE SCALE GENOMIC DNA]</scope>
    <source>
        <strain evidence="1 3">FH5</strain>
    </source>
</reference>